<dbReference type="HOGENOM" id="CLU_059226_0_0_1"/>
<dbReference type="Proteomes" id="UP000028545">
    <property type="component" value="Unassembled WGS sequence"/>
</dbReference>
<evidence type="ECO:0000313" key="3">
    <source>
        <dbReference type="Proteomes" id="UP000028545"/>
    </source>
</evidence>
<dbReference type="OrthoDB" id="25129at2759"/>
<dbReference type="RefSeq" id="XP_016644227.1">
    <property type="nucleotide sequence ID" value="XM_016786221.1"/>
</dbReference>
<dbReference type="AlphaFoldDB" id="A0A084GAR6"/>
<dbReference type="GeneID" id="27722501"/>
<accession>A0A084GAR6</accession>
<dbReference type="SUPFAM" id="SSF56112">
    <property type="entry name" value="Protein kinase-like (PK-like)"/>
    <property type="match status" value="1"/>
</dbReference>
<gene>
    <name evidence="2" type="ORF">SAPIO_CDS3429</name>
</gene>
<evidence type="ECO:0000313" key="2">
    <source>
        <dbReference type="EMBL" id="KEZ44428.1"/>
    </source>
</evidence>
<organism evidence="2 3">
    <name type="scientific">Pseudallescheria apiosperma</name>
    <name type="common">Scedosporium apiospermum</name>
    <dbReference type="NCBI Taxonomy" id="563466"/>
    <lineage>
        <taxon>Eukaryota</taxon>
        <taxon>Fungi</taxon>
        <taxon>Dikarya</taxon>
        <taxon>Ascomycota</taxon>
        <taxon>Pezizomycotina</taxon>
        <taxon>Sordariomycetes</taxon>
        <taxon>Hypocreomycetidae</taxon>
        <taxon>Microascales</taxon>
        <taxon>Microascaceae</taxon>
        <taxon>Scedosporium</taxon>
    </lineage>
</organism>
<keyword evidence="3" id="KW-1185">Reference proteome</keyword>
<dbReference type="OMA" id="VHLICWY"/>
<dbReference type="Pfam" id="PF01636">
    <property type="entry name" value="APH"/>
    <property type="match status" value="1"/>
</dbReference>
<sequence length="349" mass="38915">MAPLEQVEEDNISVSVLQELLKTPYACSSLTQLTGGTANFVYRGTLTRPLPAQNGSTAKSVIIKHSADFVAVNRDFPLDVTRCVLEDFPDSGDLKSVFFLPNVGSLLPGSSATTIGHHLGSWLRSFHAWASAPKQARMRASIGQNRPMRELKRMVTYGSFLTVLENFSELLVGCKETLEIVRDVMSKEFEKPPVYEDEDWGIIHGDYWSGNVLLPKTPWQEPGAGTNKLFIIDWELAQYGHRAYDLGQMIGDLYERKIFRDIDIVMPVMQGVMEGYGELSDDTAFRTAIHAGVQLIGWYNRRPPTGPLMAPAEVVVAGLTVGRDLILKGWEKDRKFFERSVLASLFAAK</sequence>
<dbReference type="InterPro" id="IPR002575">
    <property type="entry name" value="Aminoglycoside_PTrfase"/>
</dbReference>
<evidence type="ECO:0000259" key="1">
    <source>
        <dbReference type="Pfam" id="PF01636"/>
    </source>
</evidence>
<dbReference type="VEuPathDB" id="FungiDB:SAPIO_CDS3429"/>
<proteinExistence type="predicted"/>
<dbReference type="KEGG" id="sapo:SAPIO_CDS3429"/>
<dbReference type="Gene3D" id="3.90.1200.10">
    <property type="match status" value="1"/>
</dbReference>
<reference evidence="2 3" key="1">
    <citation type="journal article" date="2014" name="Genome Announc.">
        <title>Draft genome sequence of the pathogenic fungus Scedosporium apiospermum.</title>
        <authorList>
            <person name="Vandeputte P."/>
            <person name="Ghamrawi S."/>
            <person name="Rechenmann M."/>
            <person name="Iltis A."/>
            <person name="Giraud S."/>
            <person name="Fleury M."/>
            <person name="Thornton C."/>
            <person name="Delhaes L."/>
            <person name="Meyer W."/>
            <person name="Papon N."/>
            <person name="Bouchara J.P."/>
        </authorList>
    </citation>
    <scope>NUCLEOTIDE SEQUENCE [LARGE SCALE GENOMIC DNA]</scope>
    <source>
        <strain evidence="2 3">IHEM 14462</strain>
    </source>
</reference>
<feature type="domain" description="Aminoglycoside phosphotransferase" evidence="1">
    <location>
        <begin position="115"/>
        <end position="252"/>
    </location>
</feature>
<dbReference type="InterPro" id="IPR011009">
    <property type="entry name" value="Kinase-like_dom_sf"/>
</dbReference>
<dbReference type="Gene3D" id="3.30.200.20">
    <property type="entry name" value="Phosphorylase Kinase, domain 1"/>
    <property type="match status" value="1"/>
</dbReference>
<protein>
    <recommendedName>
        <fullName evidence="1">Aminoglycoside phosphotransferase domain-containing protein</fullName>
    </recommendedName>
</protein>
<comment type="caution">
    <text evidence="2">The sequence shown here is derived from an EMBL/GenBank/DDBJ whole genome shotgun (WGS) entry which is preliminary data.</text>
</comment>
<name>A0A084GAR6_PSEDA</name>
<dbReference type="EMBL" id="JOWA01000088">
    <property type="protein sequence ID" value="KEZ44428.1"/>
    <property type="molecule type" value="Genomic_DNA"/>
</dbReference>